<keyword evidence="1" id="KW-0812">Transmembrane</keyword>
<proteinExistence type="predicted"/>
<feature type="domain" description="GGDEF" evidence="2">
    <location>
        <begin position="221"/>
        <end position="362"/>
    </location>
</feature>
<evidence type="ECO:0000256" key="1">
    <source>
        <dbReference type="SAM" id="Phobius"/>
    </source>
</evidence>
<dbReference type="GO" id="GO:0052621">
    <property type="term" value="F:diguanylate cyclase activity"/>
    <property type="evidence" value="ECO:0007669"/>
    <property type="project" value="UniProtKB-EC"/>
</dbReference>
<dbReference type="SMART" id="SM00267">
    <property type="entry name" value="GGDEF"/>
    <property type="match status" value="1"/>
</dbReference>
<feature type="transmembrane region" description="Helical" evidence="1">
    <location>
        <begin position="156"/>
        <end position="173"/>
    </location>
</feature>
<protein>
    <submittedName>
        <fullName evidence="3">GGDEF domain-containing protein</fullName>
        <ecNumber evidence="3">2.7.7.65</ecNumber>
    </submittedName>
</protein>
<dbReference type="InterPro" id="IPR043128">
    <property type="entry name" value="Rev_trsase/Diguanyl_cyclase"/>
</dbReference>
<dbReference type="PANTHER" id="PTHR46663">
    <property type="entry name" value="DIGUANYLATE CYCLASE DGCT-RELATED"/>
    <property type="match status" value="1"/>
</dbReference>
<dbReference type="CDD" id="cd01949">
    <property type="entry name" value="GGDEF"/>
    <property type="match status" value="1"/>
</dbReference>
<dbReference type="PANTHER" id="PTHR46663:SF3">
    <property type="entry name" value="SLL0267 PROTEIN"/>
    <property type="match status" value="1"/>
</dbReference>
<reference evidence="3" key="1">
    <citation type="submission" date="2024-05" db="EMBL/GenBank/DDBJ databases">
        <title>Genome Sequences of Four Agar- Degrading Marine Bacteria.</title>
        <authorList>
            <person name="Phillips E.K."/>
            <person name="Shaffer J.C."/>
            <person name="Henson M.W."/>
            <person name="Temperton B."/>
            <person name="Thrash C.J."/>
            <person name="Martin M.O."/>
        </authorList>
    </citation>
    <scope>NUCLEOTIDE SEQUENCE</scope>
    <source>
        <strain evidence="3">EKP203</strain>
    </source>
</reference>
<dbReference type="Proteomes" id="UP001169719">
    <property type="component" value="Unassembled WGS sequence"/>
</dbReference>
<name>A0ABT7XYQ5_9VIBR</name>
<feature type="transmembrane region" description="Helical" evidence="1">
    <location>
        <begin position="52"/>
        <end position="71"/>
    </location>
</feature>
<accession>A0ABT7XYQ5</accession>
<comment type="caution">
    <text evidence="3">The sequence shown here is derived from an EMBL/GenBank/DDBJ whole genome shotgun (WGS) entry which is preliminary data.</text>
</comment>
<keyword evidence="3" id="KW-0548">Nucleotidyltransferase</keyword>
<dbReference type="Gene3D" id="3.30.70.270">
    <property type="match status" value="1"/>
</dbReference>
<keyword evidence="4" id="KW-1185">Reference proteome</keyword>
<feature type="transmembrane region" description="Helical" evidence="1">
    <location>
        <begin position="125"/>
        <end position="144"/>
    </location>
</feature>
<evidence type="ECO:0000313" key="4">
    <source>
        <dbReference type="Proteomes" id="UP001169719"/>
    </source>
</evidence>
<gene>
    <name evidence="3" type="ORF">QWJ08_05855</name>
</gene>
<keyword evidence="1" id="KW-0472">Membrane</keyword>
<feature type="transmembrane region" description="Helical" evidence="1">
    <location>
        <begin position="26"/>
        <end position="46"/>
    </location>
</feature>
<dbReference type="InterPro" id="IPR000160">
    <property type="entry name" value="GGDEF_dom"/>
</dbReference>
<dbReference type="PROSITE" id="PS50887">
    <property type="entry name" value="GGDEF"/>
    <property type="match status" value="1"/>
</dbReference>
<dbReference type="EC" id="2.7.7.65" evidence="3"/>
<sequence>MTTHAHSFVAEKLSEVVKDKQRRQHLMVKSLAIFGLIFLTVFSIQAFWIGSVAIGGTLAFFSVWGAANLYLLSYRREWGLIGLTLIIYSLSLYLVVTGGHDNTGIMWVYPLAAIVIFINRFKVGLLLNLTFVALLSVLLNQNWLVTDYNALIKLRFVLTLMALGGMCHIAIFFQQKMDDYIIKMHEEGIHKLAYFDSLTQLANRATFRSILYHSTQRMLFEKSALVYIDLDNFKQVNDQYGHDYGDKVLGEFGQKIRQLVPQCLGRELGDYDIARLGGDEFAIFVEDAFDEAEVVQMGHEILNLFADNQMQSLERVHSKVSASVGVVFVSVAQLDLEESLKLADRAMYEAKKAGKNQVKVVY</sequence>
<evidence type="ECO:0000313" key="3">
    <source>
        <dbReference type="EMBL" id="MDN2480913.1"/>
    </source>
</evidence>
<evidence type="ECO:0000259" key="2">
    <source>
        <dbReference type="PROSITE" id="PS50887"/>
    </source>
</evidence>
<keyword evidence="1" id="KW-1133">Transmembrane helix</keyword>
<dbReference type="RefSeq" id="WP_289961066.1">
    <property type="nucleotide sequence ID" value="NZ_JAUEOZ010000001.1"/>
</dbReference>
<keyword evidence="3" id="KW-0808">Transferase</keyword>
<dbReference type="InterPro" id="IPR029787">
    <property type="entry name" value="Nucleotide_cyclase"/>
</dbReference>
<organism evidence="3 4">
    <name type="scientific">Vibrio agarivorans</name>
    <dbReference type="NCBI Taxonomy" id="153622"/>
    <lineage>
        <taxon>Bacteria</taxon>
        <taxon>Pseudomonadati</taxon>
        <taxon>Pseudomonadota</taxon>
        <taxon>Gammaproteobacteria</taxon>
        <taxon>Vibrionales</taxon>
        <taxon>Vibrionaceae</taxon>
        <taxon>Vibrio</taxon>
    </lineage>
</organism>
<dbReference type="SUPFAM" id="SSF55073">
    <property type="entry name" value="Nucleotide cyclase"/>
    <property type="match status" value="1"/>
</dbReference>
<dbReference type="NCBIfam" id="TIGR00254">
    <property type="entry name" value="GGDEF"/>
    <property type="match status" value="1"/>
</dbReference>
<dbReference type="EMBL" id="JAUEOZ010000001">
    <property type="protein sequence ID" value="MDN2480913.1"/>
    <property type="molecule type" value="Genomic_DNA"/>
</dbReference>
<dbReference type="Pfam" id="PF00990">
    <property type="entry name" value="GGDEF"/>
    <property type="match status" value="1"/>
</dbReference>
<dbReference type="InterPro" id="IPR052163">
    <property type="entry name" value="DGC-Regulatory_Protein"/>
</dbReference>
<feature type="transmembrane region" description="Helical" evidence="1">
    <location>
        <begin position="78"/>
        <end position="96"/>
    </location>
</feature>